<dbReference type="Gene3D" id="3.40.50.720">
    <property type="entry name" value="NAD(P)-binding Rossmann-like Domain"/>
    <property type="match status" value="1"/>
</dbReference>
<dbReference type="Pfam" id="PF13561">
    <property type="entry name" value="adh_short_C2"/>
    <property type="match status" value="1"/>
</dbReference>
<dbReference type="InterPro" id="IPR050259">
    <property type="entry name" value="SDR"/>
</dbReference>
<dbReference type="InterPro" id="IPR036291">
    <property type="entry name" value="NAD(P)-bd_dom_sf"/>
</dbReference>
<dbReference type="InterPro" id="IPR002347">
    <property type="entry name" value="SDR_fam"/>
</dbReference>
<evidence type="ECO:0000313" key="6">
    <source>
        <dbReference type="EMBL" id="MDH6283714.1"/>
    </source>
</evidence>
<evidence type="ECO:0000256" key="4">
    <source>
        <dbReference type="ARBA" id="ARBA00040781"/>
    </source>
</evidence>
<dbReference type="InterPro" id="IPR020904">
    <property type="entry name" value="Sc_DH/Rdtase_CS"/>
</dbReference>
<dbReference type="PANTHER" id="PTHR42879">
    <property type="entry name" value="3-OXOACYL-(ACYL-CARRIER-PROTEIN) REDUCTASE"/>
    <property type="match status" value="1"/>
</dbReference>
<evidence type="ECO:0000256" key="3">
    <source>
        <dbReference type="ARBA" id="ARBA00022512"/>
    </source>
</evidence>
<evidence type="ECO:0000256" key="5">
    <source>
        <dbReference type="ARBA" id="ARBA00047400"/>
    </source>
</evidence>
<dbReference type="PRINTS" id="PR00081">
    <property type="entry name" value="GDHRDH"/>
</dbReference>
<reference evidence="6 7" key="1">
    <citation type="submission" date="2023-04" db="EMBL/GenBank/DDBJ databases">
        <title>Forest soil microbial communities from Buena Vista Peninsula, Colon Province, Panama.</title>
        <authorList>
            <person name="Bouskill N."/>
        </authorList>
    </citation>
    <scope>NUCLEOTIDE SEQUENCE [LARGE SCALE GENOMIC DNA]</scope>
    <source>
        <strain evidence="6 7">CFH S0262</strain>
    </source>
</reference>
<dbReference type="PROSITE" id="PS00061">
    <property type="entry name" value="ADH_SHORT"/>
    <property type="match status" value="1"/>
</dbReference>
<dbReference type="PRINTS" id="PR00080">
    <property type="entry name" value="SDRFAMILY"/>
</dbReference>
<gene>
    <name evidence="6" type="ORF">M2280_004965</name>
</gene>
<dbReference type="RefSeq" id="WP_280762970.1">
    <property type="nucleotide sequence ID" value="NZ_JARXVC010000015.1"/>
</dbReference>
<name>A0ABT6MHC1_9NOCA</name>
<comment type="subcellular location">
    <subcellularLocation>
        <location evidence="1">Secreted</location>
        <location evidence="1">Cell wall</location>
    </subcellularLocation>
</comment>
<comment type="similarity">
    <text evidence="2">Belongs to the short-chain dehydrogenases/reductases (SDR) family.</text>
</comment>
<dbReference type="Proteomes" id="UP001160334">
    <property type="component" value="Unassembled WGS sequence"/>
</dbReference>
<dbReference type="EMBL" id="JARXVC010000015">
    <property type="protein sequence ID" value="MDH6283714.1"/>
    <property type="molecule type" value="Genomic_DNA"/>
</dbReference>
<keyword evidence="3" id="KW-0964">Secreted</keyword>
<protein>
    <recommendedName>
        <fullName evidence="4">3-oxoacyl-[acyl-carrier-protein] reductase MabA</fullName>
    </recommendedName>
</protein>
<dbReference type="SUPFAM" id="SSF51735">
    <property type="entry name" value="NAD(P)-binding Rossmann-fold domains"/>
    <property type="match status" value="1"/>
</dbReference>
<accession>A0ABT6MHC1</accession>
<evidence type="ECO:0000256" key="2">
    <source>
        <dbReference type="ARBA" id="ARBA00006484"/>
    </source>
</evidence>
<evidence type="ECO:0000256" key="1">
    <source>
        <dbReference type="ARBA" id="ARBA00004191"/>
    </source>
</evidence>
<evidence type="ECO:0000313" key="7">
    <source>
        <dbReference type="Proteomes" id="UP001160334"/>
    </source>
</evidence>
<keyword evidence="3" id="KW-0134">Cell wall</keyword>
<proteinExistence type="inferred from homology"/>
<comment type="catalytic activity">
    <reaction evidence="5">
        <text>a (3R)-hydroxyacyl-[ACP] + NADP(+) = a 3-oxoacyl-[ACP] + NADPH + H(+)</text>
        <dbReference type="Rhea" id="RHEA:17397"/>
        <dbReference type="Rhea" id="RHEA-COMP:9916"/>
        <dbReference type="Rhea" id="RHEA-COMP:9945"/>
        <dbReference type="ChEBI" id="CHEBI:15378"/>
        <dbReference type="ChEBI" id="CHEBI:57783"/>
        <dbReference type="ChEBI" id="CHEBI:58349"/>
        <dbReference type="ChEBI" id="CHEBI:78776"/>
        <dbReference type="ChEBI" id="CHEBI:78827"/>
        <dbReference type="EC" id="1.1.1.100"/>
    </reaction>
    <physiologicalReaction direction="right-to-left" evidence="5">
        <dbReference type="Rhea" id="RHEA:17399"/>
    </physiologicalReaction>
</comment>
<sequence>MDLDLAGKTAVVTGASKGIGLAVTTALVAEGAHVVAGSRTLTPELESLIPGGAVTFVPCDLSTPTGPDALIAAATDLGGVDVLVNNAGSATPRIGGFASVSDDDWLATLTLNLLSAVRTTRAALPQLQRRGGGSVVTVSSVNSFLPDPAVVDYCASKAALTNFCKALSKEVARQDIRVNTVSPGPVSTALWLGEQGVATVVASVSGTTPQAVTDAAAAGSETGRFTRPEEVADLVLFLASARSGNITGADFVIDGGLIKTL</sequence>
<keyword evidence="7" id="KW-1185">Reference proteome</keyword>
<dbReference type="NCBIfam" id="NF005095">
    <property type="entry name" value="PRK06523.1"/>
    <property type="match status" value="1"/>
</dbReference>
<comment type="caution">
    <text evidence="6">The sequence shown here is derived from an EMBL/GenBank/DDBJ whole genome shotgun (WGS) entry which is preliminary data.</text>
</comment>
<organism evidence="6 7">
    <name type="scientific">Prescottella agglutinans</name>
    <dbReference type="NCBI Taxonomy" id="1644129"/>
    <lineage>
        <taxon>Bacteria</taxon>
        <taxon>Bacillati</taxon>
        <taxon>Actinomycetota</taxon>
        <taxon>Actinomycetes</taxon>
        <taxon>Mycobacteriales</taxon>
        <taxon>Nocardiaceae</taxon>
        <taxon>Prescottella</taxon>
    </lineage>
</organism>